<accession>A0ABD2M4X6</accession>
<evidence type="ECO:0000313" key="2">
    <source>
        <dbReference type="EMBL" id="KAL3122587.1"/>
    </source>
</evidence>
<keyword evidence="3" id="KW-1185">Reference proteome</keyword>
<feature type="compositionally biased region" description="Polar residues" evidence="1">
    <location>
        <begin position="64"/>
        <end position="74"/>
    </location>
</feature>
<dbReference type="AlphaFoldDB" id="A0ABD2M4X6"/>
<reference evidence="2 3" key="1">
    <citation type="submission" date="2024-10" db="EMBL/GenBank/DDBJ databases">
        <authorList>
            <person name="Kim D."/>
        </authorList>
    </citation>
    <scope>NUCLEOTIDE SEQUENCE [LARGE SCALE GENOMIC DNA]</scope>
    <source>
        <strain evidence="2">BH-2024</strain>
    </source>
</reference>
<evidence type="ECO:0000256" key="1">
    <source>
        <dbReference type="SAM" id="MobiDB-lite"/>
    </source>
</evidence>
<name>A0ABD2M4X6_9BILA</name>
<proteinExistence type="predicted"/>
<feature type="region of interest" description="Disordered" evidence="1">
    <location>
        <begin position="48"/>
        <end position="74"/>
    </location>
</feature>
<comment type="caution">
    <text evidence="2">The sequence shown here is derived from an EMBL/GenBank/DDBJ whole genome shotgun (WGS) entry which is preliminary data.</text>
</comment>
<dbReference type="Proteomes" id="UP001620626">
    <property type="component" value="Unassembled WGS sequence"/>
</dbReference>
<feature type="region of interest" description="Disordered" evidence="1">
    <location>
        <begin position="1"/>
        <end position="29"/>
    </location>
</feature>
<protein>
    <submittedName>
        <fullName evidence="2">Uncharacterized protein</fullName>
    </submittedName>
</protein>
<dbReference type="EMBL" id="JBICBT010000133">
    <property type="protein sequence ID" value="KAL3122587.1"/>
    <property type="molecule type" value="Genomic_DNA"/>
</dbReference>
<evidence type="ECO:0000313" key="3">
    <source>
        <dbReference type="Proteomes" id="UP001620626"/>
    </source>
</evidence>
<organism evidence="2 3">
    <name type="scientific">Heterodera trifolii</name>
    <dbReference type="NCBI Taxonomy" id="157864"/>
    <lineage>
        <taxon>Eukaryota</taxon>
        <taxon>Metazoa</taxon>
        <taxon>Ecdysozoa</taxon>
        <taxon>Nematoda</taxon>
        <taxon>Chromadorea</taxon>
        <taxon>Rhabditida</taxon>
        <taxon>Tylenchina</taxon>
        <taxon>Tylenchomorpha</taxon>
        <taxon>Tylenchoidea</taxon>
        <taxon>Heteroderidae</taxon>
        <taxon>Heteroderinae</taxon>
        <taxon>Heterodera</taxon>
    </lineage>
</organism>
<sequence>MLRPEGKETNERERGEDEEREEIRGKGGEREWVKERRIKQSGEGMCVWQRDQTAKGRKSKCAGQPTNHRSAGTTDSCTISLSLQHCARHSTLFSLTLLLWLSYSLVPQPTHSPEGERRAYAE</sequence>
<gene>
    <name evidence="2" type="ORF">niasHT_003123</name>
</gene>